<keyword evidence="2" id="KW-0677">Repeat</keyword>
<feature type="non-terminal residue" evidence="8">
    <location>
        <position position="351"/>
    </location>
</feature>
<name>A0ABD0LUG1_9CAEN</name>
<evidence type="ECO:0000256" key="3">
    <source>
        <dbReference type="ARBA" id="ARBA00022801"/>
    </source>
</evidence>
<dbReference type="Gene3D" id="2.60.120.260">
    <property type="entry name" value="Galactose-binding domain-like"/>
    <property type="match status" value="1"/>
</dbReference>
<dbReference type="GO" id="GO:0031176">
    <property type="term" value="F:endo-1,4-beta-xylanase activity"/>
    <property type="evidence" value="ECO:0007669"/>
    <property type="project" value="UniProtKB-ARBA"/>
</dbReference>
<accession>A0ABD0LUG1</accession>
<dbReference type="Gene3D" id="3.20.20.80">
    <property type="entry name" value="Glycosidases"/>
    <property type="match status" value="1"/>
</dbReference>
<feature type="domain" description="GH10" evidence="7">
    <location>
        <begin position="206"/>
        <end position="351"/>
    </location>
</feature>
<evidence type="ECO:0000259" key="7">
    <source>
        <dbReference type="PROSITE" id="PS51760"/>
    </source>
</evidence>
<dbReference type="GO" id="GO:0000272">
    <property type="term" value="P:polysaccharide catabolic process"/>
    <property type="evidence" value="ECO:0007669"/>
    <property type="project" value="UniProtKB-KW"/>
</dbReference>
<dbReference type="EMBL" id="JACVVK020000024">
    <property type="protein sequence ID" value="KAK7502743.1"/>
    <property type="molecule type" value="Genomic_DNA"/>
</dbReference>
<evidence type="ECO:0000256" key="2">
    <source>
        <dbReference type="ARBA" id="ARBA00022737"/>
    </source>
</evidence>
<dbReference type="Pfam" id="PF00331">
    <property type="entry name" value="Glyco_hydro_10"/>
    <property type="match status" value="1"/>
</dbReference>
<keyword evidence="9" id="KW-1185">Reference proteome</keyword>
<sequence>MDVSLFLCVVAIFALVHGTKGELLQNGGFESLDHWSCGGYRCELITSNETRFGSNSLRTVGRTKWYQGPQQVIQTTPGKTYRAQSWAKILNDLPGKLGQTMQLEASFAFADGSHDYINAGWWPMLRTADGWVFLQGDFQAPSKPATEARFYFQGPDPGVDYAVDQASVTEVTPDPNWRNETDAVIDQVRKSDINFRVTAAGGIDKSEVQIQVVQTRKSFPFGTEVNSWRYVDPAQQKYRDFLQQHFNWAVLGNALKWRQLEWNYGHRNYDRALKSVNGLRAQGLKVRGHNMVWSVEAYIPTWVKTQSGDQLRETAYLAQAQKTKAANVGLYGLGIQTHFHKEQEPNPTLMK</sequence>
<dbReference type="Proteomes" id="UP001519460">
    <property type="component" value="Unassembled WGS sequence"/>
</dbReference>
<dbReference type="InterPro" id="IPR003305">
    <property type="entry name" value="CenC_carb-bd"/>
</dbReference>
<proteinExistence type="inferred from homology"/>
<dbReference type="PROSITE" id="PS51760">
    <property type="entry name" value="GH10_2"/>
    <property type="match status" value="1"/>
</dbReference>
<evidence type="ECO:0000313" key="8">
    <source>
        <dbReference type="EMBL" id="KAK7502743.1"/>
    </source>
</evidence>
<gene>
    <name evidence="8" type="ORF">BaRGS_00005993</name>
</gene>
<feature type="chain" id="PRO_5044792477" description="GH10 domain-containing protein" evidence="6">
    <location>
        <begin position="22"/>
        <end position="351"/>
    </location>
</feature>
<reference evidence="8 9" key="1">
    <citation type="journal article" date="2023" name="Sci. Data">
        <title>Genome assembly of the Korean intertidal mud-creeper Batillaria attramentaria.</title>
        <authorList>
            <person name="Patra A.K."/>
            <person name="Ho P.T."/>
            <person name="Jun S."/>
            <person name="Lee S.J."/>
            <person name="Kim Y."/>
            <person name="Won Y.J."/>
        </authorList>
    </citation>
    <scope>NUCLEOTIDE SEQUENCE [LARGE SCALE GENOMIC DNA]</scope>
    <source>
        <strain evidence="8">Wonlab-2016</strain>
    </source>
</reference>
<evidence type="ECO:0000313" key="9">
    <source>
        <dbReference type="Proteomes" id="UP001519460"/>
    </source>
</evidence>
<dbReference type="PANTHER" id="PTHR31490">
    <property type="entry name" value="GLYCOSYL HYDROLASE"/>
    <property type="match status" value="1"/>
</dbReference>
<evidence type="ECO:0000256" key="5">
    <source>
        <dbReference type="ARBA" id="ARBA00023326"/>
    </source>
</evidence>
<dbReference type="InterPro" id="IPR001000">
    <property type="entry name" value="GH10_dom"/>
</dbReference>
<feature type="signal peptide" evidence="6">
    <location>
        <begin position="1"/>
        <end position="21"/>
    </location>
</feature>
<dbReference type="SUPFAM" id="SSF49785">
    <property type="entry name" value="Galactose-binding domain-like"/>
    <property type="match status" value="1"/>
</dbReference>
<organism evidence="8 9">
    <name type="scientific">Batillaria attramentaria</name>
    <dbReference type="NCBI Taxonomy" id="370345"/>
    <lineage>
        <taxon>Eukaryota</taxon>
        <taxon>Metazoa</taxon>
        <taxon>Spiralia</taxon>
        <taxon>Lophotrochozoa</taxon>
        <taxon>Mollusca</taxon>
        <taxon>Gastropoda</taxon>
        <taxon>Caenogastropoda</taxon>
        <taxon>Sorbeoconcha</taxon>
        <taxon>Cerithioidea</taxon>
        <taxon>Batillariidae</taxon>
        <taxon>Batillaria</taxon>
    </lineage>
</organism>
<dbReference type="InterPro" id="IPR044846">
    <property type="entry name" value="GH10"/>
</dbReference>
<dbReference type="InterPro" id="IPR008979">
    <property type="entry name" value="Galactose-bd-like_sf"/>
</dbReference>
<keyword evidence="6" id="KW-0732">Signal</keyword>
<keyword evidence="5" id="KW-0624">Polysaccharide degradation</keyword>
<comment type="caution">
    <text evidence="8">The sequence shown here is derived from an EMBL/GenBank/DDBJ whole genome shotgun (WGS) entry which is preliminary data.</text>
</comment>
<dbReference type="Pfam" id="PF02018">
    <property type="entry name" value="CBM_4_9"/>
    <property type="match status" value="1"/>
</dbReference>
<keyword evidence="4" id="KW-0119">Carbohydrate metabolism</keyword>
<keyword evidence="3" id="KW-0378">Hydrolase</keyword>
<comment type="similarity">
    <text evidence="1">Belongs to the glycosyl hydrolase 10 (cellulase F) family.</text>
</comment>
<evidence type="ECO:0000256" key="6">
    <source>
        <dbReference type="SAM" id="SignalP"/>
    </source>
</evidence>
<dbReference type="AlphaFoldDB" id="A0ABD0LUG1"/>
<protein>
    <recommendedName>
        <fullName evidence="7">GH10 domain-containing protein</fullName>
    </recommendedName>
</protein>
<evidence type="ECO:0000256" key="1">
    <source>
        <dbReference type="ARBA" id="ARBA00007495"/>
    </source>
</evidence>
<dbReference type="InterPro" id="IPR017853">
    <property type="entry name" value="GH"/>
</dbReference>
<dbReference type="PANTHER" id="PTHR31490:SF1">
    <property type="entry name" value="ENDO-1,4-BETA-XYLANASE 1"/>
    <property type="match status" value="1"/>
</dbReference>
<dbReference type="SUPFAM" id="SSF51445">
    <property type="entry name" value="(Trans)glycosidases"/>
    <property type="match status" value="1"/>
</dbReference>
<evidence type="ECO:0000256" key="4">
    <source>
        <dbReference type="ARBA" id="ARBA00023277"/>
    </source>
</evidence>